<reference evidence="2 3" key="1">
    <citation type="submission" date="2020-10" db="EMBL/GenBank/DDBJ databases">
        <title>Complete genome sequence of Corynebacterium massiliense DSM 45435, type strain of Corynebacterium massiliense.</title>
        <authorList>
            <person name="Busche T."/>
            <person name="Kalinowski J."/>
            <person name="Ruckert C."/>
        </authorList>
    </citation>
    <scope>NUCLEOTIDE SEQUENCE [LARGE SCALE GENOMIC DNA]</scope>
    <source>
        <strain evidence="2 3">DSM 45435</strain>
    </source>
</reference>
<keyword evidence="1 2" id="KW-0812">Transmembrane</keyword>
<organism evidence="2 3">
    <name type="scientific">Corynebacterium massiliense DSM 45435</name>
    <dbReference type="NCBI Taxonomy" id="1121364"/>
    <lineage>
        <taxon>Bacteria</taxon>
        <taxon>Bacillati</taxon>
        <taxon>Actinomycetota</taxon>
        <taxon>Actinomycetes</taxon>
        <taxon>Mycobacteriales</taxon>
        <taxon>Corynebacteriaceae</taxon>
        <taxon>Corynebacterium</taxon>
    </lineage>
</organism>
<evidence type="ECO:0000256" key="1">
    <source>
        <dbReference type="SAM" id="Phobius"/>
    </source>
</evidence>
<dbReference type="RefSeq" id="WP_022863401.1">
    <property type="nucleotide sequence ID" value="NZ_ATVG01000010.1"/>
</dbReference>
<gene>
    <name evidence="2" type="ORF">CMASS_01385</name>
</gene>
<dbReference type="PANTHER" id="PTHR31272">
    <property type="entry name" value="CYTOCHROME C-TYPE BIOGENESIS PROTEIN HI_1454-RELATED"/>
    <property type="match status" value="1"/>
</dbReference>
<protein>
    <submittedName>
        <fullName evidence="2">Cytochrome C biogenesis protein transmembrane region</fullName>
    </submittedName>
</protein>
<feature type="transmembrane region" description="Helical" evidence="1">
    <location>
        <begin position="75"/>
        <end position="106"/>
    </location>
</feature>
<evidence type="ECO:0000313" key="2">
    <source>
        <dbReference type="EMBL" id="WCZ31740.1"/>
    </source>
</evidence>
<name>A0ABY7U6Q8_9CORY</name>
<feature type="transmembrane region" description="Helical" evidence="1">
    <location>
        <begin position="146"/>
        <end position="179"/>
    </location>
</feature>
<dbReference type="EMBL" id="CP063189">
    <property type="protein sequence ID" value="WCZ31740.1"/>
    <property type="molecule type" value="Genomic_DNA"/>
</dbReference>
<evidence type="ECO:0000313" key="3">
    <source>
        <dbReference type="Proteomes" id="UP001220064"/>
    </source>
</evidence>
<keyword evidence="1" id="KW-0472">Membrane</keyword>
<feature type="transmembrane region" description="Helical" evidence="1">
    <location>
        <begin position="112"/>
        <end position="134"/>
    </location>
</feature>
<feature type="transmembrane region" description="Helical" evidence="1">
    <location>
        <begin position="191"/>
        <end position="209"/>
    </location>
</feature>
<keyword evidence="1" id="KW-1133">Transmembrane helix</keyword>
<keyword evidence="3" id="KW-1185">Reference proteome</keyword>
<feature type="transmembrane region" description="Helical" evidence="1">
    <location>
        <begin position="230"/>
        <end position="251"/>
    </location>
</feature>
<accession>A0ABY7U6Q8</accession>
<dbReference type="Proteomes" id="UP001220064">
    <property type="component" value="Chromosome"/>
</dbReference>
<dbReference type="PANTHER" id="PTHR31272:SF4">
    <property type="entry name" value="CYTOCHROME C-TYPE BIOGENESIS PROTEIN HI_1454-RELATED"/>
    <property type="match status" value="1"/>
</dbReference>
<proteinExistence type="predicted"/>
<dbReference type="InterPro" id="IPR051790">
    <property type="entry name" value="Cytochrome_c-biogenesis_DsbD"/>
</dbReference>
<sequence>MTGSDTGLGAALADAAAAGPLIFGLLAAALAGLVSFASPCVIPLVPGYISYLAGVVGGEVTFDETGARVGKKRQWAVVAAAALFILGFTAVFVLATVSVFGAISALNANAQVLMRIGGAVTILMGIVFMGWVPALQRDTRMAPKRWTTWLGALLLGGVFALGWTPCLGPTLAAIVSVAAGTEGTTAARGTLLIIAYCLGLGLPFLLVAFGSARAMRTVDWLRKHSRTVQVIGGIAMILVGLALVTGLWGAFIDWIRQWTYEFGTTLI</sequence>